<evidence type="ECO:0000313" key="3">
    <source>
        <dbReference type="Proteomes" id="UP000827549"/>
    </source>
</evidence>
<dbReference type="RefSeq" id="XP_062627267.1">
    <property type="nucleotide sequence ID" value="XM_062771283.1"/>
</dbReference>
<proteinExistence type="predicted"/>
<organism evidence="2 3">
    <name type="scientific">Vanrija pseudolonga</name>
    <dbReference type="NCBI Taxonomy" id="143232"/>
    <lineage>
        <taxon>Eukaryota</taxon>
        <taxon>Fungi</taxon>
        <taxon>Dikarya</taxon>
        <taxon>Basidiomycota</taxon>
        <taxon>Agaricomycotina</taxon>
        <taxon>Tremellomycetes</taxon>
        <taxon>Trichosporonales</taxon>
        <taxon>Trichosporonaceae</taxon>
        <taxon>Vanrija</taxon>
    </lineage>
</organism>
<dbReference type="EMBL" id="CP086716">
    <property type="protein sequence ID" value="WOO81235.1"/>
    <property type="molecule type" value="Genomic_DNA"/>
</dbReference>
<reference evidence="2" key="1">
    <citation type="submission" date="2023-10" db="EMBL/GenBank/DDBJ databases">
        <authorList>
            <person name="Noh H."/>
        </authorList>
    </citation>
    <scope>NUCLEOTIDE SEQUENCE</scope>
    <source>
        <strain evidence="2">DUCC4014</strain>
    </source>
</reference>
<keyword evidence="3" id="KW-1185">Reference proteome</keyword>
<evidence type="ECO:0000313" key="2">
    <source>
        <dbReference type="EMBL" id="WOO81235.1"/>
    </source>
</evidence>
<sequence length="90" mass="9344">MSGHQNNQYSTQGQQPSLVMGMAIGNDPKAYEAYQWSQGKAAQLNSQSAQIAQAVGYGGPSSNTSQQTGGGSSGGSAPAYTYYPTNYQGK</sequence>
<protein>
    <submittedName>
        <fullName evidence="2">Uncharacterized protein</fullName>
    </submittedName>
</protein>
<evidence type="ECO:0000256" key="1">
    <source>
        <dbReference type="SAM" id="MobiDB-lite"/>
    </source>
</evidence>
<feature type="compositionally biased region" description="Polar residues" evidence="1">
    <location>
        <begin position="1"/>
        <end position="17"/>
    </location>
</feature>
<accession>A0AAF0Y709</accession>
<dbReference type="Proteomes" id="UP000827549">
    <property type="component" value="Chromosome 3"/>
</dbReference>
<dbReference type="AlphaFoldDB" id="A0AAF0Y709"/>
<feature type="region of interest" description="Disordered" evidence="1">
    <location>
        <begin position="55"/>
        <end position="90"/>
    </location>
</feature>
<gene>
    <name evidence="2" type="ORF">LOC62_03G004759</name>
</gene>
<feature type="region of interest" description="Disordered" evidence="1">
    <location>
        <begin position="1"/>
        <end position="21"/>
    </location>
</feature>
<name>A0AAF0Y709_9TREE</name>
<dbReference type="GeneID" id="87807994"/>